<dbReference type="InterPro" id="IPR004919">
    <property type="entry name" value="GmrSD_N"/>
</dbReference>
<evidence type="ECO:0000259" key="1">
    <source>
        <dbReference type="Pfam" id="PF03235"/>
    </source>
</evidence>
<comment type="caution">
    <text evidence="2">The sequence shown here is derived from an EMBL/GenBank/DDBJ whole genome shotgun (WGS) entry which is preliminary data.</text>
</comment>
<dbReference type="EMBL" id="LZSO01000037">
    <property type="protein sequence ID" value="OBB25333.1"/>
    <property type="molecule type" value="Genomic_DNA"/>
</dbReference>
<feature type="domain" description="GmrSD restriction endonucleases N-terminal" evidence="1">
    <location>
        <begin position="180"/>
        <end position="390"/>
    </location>
</feature>
<proteinExistence type="predicted"/>
<sequence length="627" mass="69290">MPDAVDLDDDLPEDPAAQLQFDIAERLATLSDLADTPTEFDVSDGPFDAAEVDFASGAWMDRLAGVQGWLRLDKELPESADTFVAELVSAMGLDPAKALDSTGATPQLTIAGLSQLYERVDQAVRLQHVFAEAYNDNSGSRSAATKAWIEAWEDEPDTAESEPLQPVSAVADTWRIFEFIGKKLNLSPSYQRGDVWGTPARQLLIESILRGIPLPSVILLKPEDPTLPYEVVDGKQRLTAILRFVGKHPYAVARVKEADTHHKRAGELSKAFQDDYPKFKRMWKSLTHQSVTSKVEDEYYFPFKLRNSDKGLNGPLEAFQGKYFTQINDNEINVADERVIIKDLFEGTPEYRVPVILYKRADQKQIHEVFNLYNKQGMHLNAEEIRNAIFHELELTRATLAAAGDADLPTGVAPSLADVWAEVEHLGATLRSYGFGETRYRRTKVLAWVVATLLGDTGGEGLPSTARHIDDLLKRVQEDRSDPLRKDETVAALFEWIAGSAKIHAAYGDELWAPVFKDGASGQKWQELQLIGSLVGIALARAVDPNGIDERVEAAASAIFEESDTARKGEGESVWARPKKTQTRSQWVFIGQIAKAVADLLGVDVYAASAVIKTRFGSSGVESLLPR</sequence>
<dbReference type="Proteomes" id="UP000093902">
    <property type="component" value="Unassembled WGS sequence"/>
</dbReference>
<evidence type="ECO:0000313" key="2">
    <source>
        <dbReference type="EMBL" id="OBB25333.1"/>
    </source>
</evidence>
<dbReference type="Pfam" id="PF03235">
    <property type="entry name" value="GmrSD_N"/>
    <property type="match status" value="1"/>
</dbReference>
<dbReference type="AlphaFoldDB" id="A0A1A0QTU6"/>
<dbReference type="PANTHER" id="PTHR39639:SF1">
    <property type="entry name" value="DUF262 DOMAIN-CONTAINING PROTEIN"/>
    <property type="match status" value="1"/>
</dbReference>
<dbReference type="OrthoDB" id="9787127at2"/>
<accession>A0A1A0QTU6</accession>
<organism evidence="2 3">
    <name type="scientific">Mycolicibacterium peregrinum</name>
    <name type="common">Mycobacterium peregrinum</name>
    <dbReference type="NCBI Taxonomy" id="43304"/>
    <lineage>
        <taxon>Bacteria</taxon>
        <taxon>Bacillati</taxon>
        <taxon>Actinomycetota</taxon>
        <taxon>Actinomycetes</taxon>
        <taxon>Mycobacteriales</taxon>
        <taxon>Mycobacteriaceae</taxon>
        <taxon>Mycolicibacterium</taxon>
    </lineage>
</organism>
<name>A0A1A0QTU6_MYCPR</name>
<evidence type="ECO:0000313" key="3">
    <source>
        <dbReference type="Proteomes" id="UP000093902"/>
    </source>
</evidence>
<protein>
    <recommendedName>
        <fullName evidence="1">GmrSD restriction endonucleases N-terminal domain-containing protein</fullName>
    </recommendedName>
</protein>
<reference evidence="3" key="1">
    <citation type="submission" date="2016-06" db="EMBL/GenBank/DDBJ databases">
        <authorList>
            <person name="Sutton G."/>
            <person name="Brinkac L."/>
            <person name="Sanka R."/>
            <person name="Adams M."/>
            <person name="Lau E."/>
            <person name="Mehaffy C."/>
            <person name="Tameris M."/>
            <person name="Hatherill M."/>
            <person name="Hanekom W."/>
            <person name="Mahomed H."/>
            <person name="Mcshane H."/>
        </authorList>
    </citation>
    <scope>NUCLEOTIDE SEQUENCE [LARGE SCALE GENOMIC DNA]</scope>
    <source>
        <strain evidence="3">852002-51209_SCH5440388</strain>
    </source>
</reference>
<dbReference type="RefSeq" id="WP_064935550.1">
    <property type="nucleotide sequence ID" value="NZ_LZSO01000037.1"/>
</dbReference>
<dbReference type="PANTHER" id="PTHR39639">
    <property type="entry name" value="CHROMOSOME 16, WHOLE GENOME SHOTGUN SEQUENCE"/>
    <property type="match status" value="1"/>
</dbReference>
<gene>
    <name evidence="2" type="ORF">A5792_28500</name>
</gene>